<accession>A0A914DXE5</accession>
<reference evidence="2" key="1">
    <citation type="submission" date="2022-11" db="UniProtKB">
        <authorList>
            <consortium name="WormBaseParasite"/>
        </authorList>
    </citation>
    <scope>IDENTIFICATION</scope>
</reference>
<proteinExistence type="predicted"/>
<keyword evidence="1" id="KW-1185">Reference proteome</keyword>
<evidence type="ECO:0000313" key="1">
    <source>
        <dbReference type="Proteomes" id="UP000887540"/>
    </source>
</evidence>
<name>A0A914DXE5_9BILA</name>
<organism evidence="1 2">
    <name type="scientific">Acrobeloides nanus</name>
    <dbReference type="NCBI Taxonomy" id="290746"/>
    <lineage>
        <taxon>Eukaryota</taxon>
        <taxon>Metazoa</taxon>
        <taxon>Ecdysozoa</taxon>
        <taxon>Nematoda</taxon>
        <taxon>Chromadorea</taxon>
        <taxon>Rhabditida</taxon>
        <taxon>Tylenchina</taxon>
        <taxon>Cephalobomorpha</taxon>
        <taxon>Cephaloboidea</taxon>
        <taxon>Cephalobidae</taxon>
        <taxon>Acrobeloides</taxon>
    </lineage>
</organism>
<protein>
    <submittedName>
        <fullName evidence="2">Uncharacterized protein</fullName>
    </submittedName>
</protein>
<dbReference type="AlphaFoldDB" id="A0A914DXE5"/>
<dbReference type="Proteomes" id="UP000887540">
    <property type="component" value="Unplaced"/>
</dbReference>
<sequence>MPSLIWDEAQANPNSEQGRAILRARPSRVLGAMAGRAVLGAMAEVRNGLATTNSDKRAPVGARTLFI</sequence>
<dbReference type="WBParaSite" id="ACRNAN_scaffold4408.g21151.t1">
    <property type="protein sequence ID" value="ACRNAN_scaffold4408.g21151.t1"/>
    <property type="gene ID" value="ACRNAN_scaffold4408.g21151"/>
</dbReference>
<evidence type="ECO:0000313" key="2">
    <source>
        <dbReference type="WBParaSite" id="ACRNAN_scaffold4408.g21151.t1"/>
    </source>
</evidence>